<dbReference type="Proteomes" id="UP000008311">
    <property type="component" value="Unassembled WGS sequence"/>
</dbReference>
<evidence type="ECO:0000313" key="20">
    <source>
        <dbReference type="Proteomes" id="UP000008311"/>
    </source>
</evidence>
<keyword evidence="6" id="KW-0677">Repeat</keyword>
<dbReference type="GO" id="GO:0007165">
    <property type="term" value="P:signal transduction"/>
    <property type="evidence" value="ECO:0000318"/>
    <property type="project" value="GO_Central"/>
</dbReference>
<dbReference type="InterPro" id="IPR000719">
    <property type="entry name" value="Prot_kinase_dom"/>
</dbReference>
<evidence type="ECO:0000256" key="17">
    <source>
        <dbReference type="SAM" id="Phobius"/>
    </source>
</evidence>
<proteinExistence type="predicted"/>
<evidence type="ECO:0000256" key="16">
    <source>
        <dbReference type="PROSITE-ProRule" id="PRU10141"/>
    </source>
</evidence>
<feature type="domain" description="Protein kinase" evidence="18">
    <location>
        <begin position="77"/>
        <end position="362"/>
    </location>
</feature>
<keyword evidence="12" id="KW-0675">Receptor</keyword>
<keyword evidence="4 17" id="KW-0812">Transmembrane</keyword>
<evidence type="ECO:0000313" key="19">
    <source>
        <dbReference type="EMBL" id="EEF43933.1"/>
    </source>
</evidence>
<keyword evidence="2" id="KW-0723">Serine/threonine-protein kinase</keyword>
<dbReference type="GO" id="GO:0009626">
    <property type="term" value="P:plant-type hypersensitive response"/>
    <property type="evidence" value="ECO:0000318"/>
    <property type="project" value="GO_Central"/>
</dbReference>
<protein>
    <submittedName>
        <fullName evidence="19">Serine/threonine-protein kinase PBS1, putative</fullName>
    </submittedName>
</protein>
<dbReference type="SMART" id="SM00220">
    <property type="entry name" value="S_TKc"/>
    <property type="match status" value="1"/>
</dbReference>
<dbReference type="FunFam" id="3.30.200.20:FF:000142">
    <property type="entry name" value="Cysteine-rich receptor-like protein kinase 10"/>
    <property type="match status" value="1"/>
</dbReference>
<comment type="subcellular location">
    <subcellularLocation>
        <location evidence="1">Membrane</location>
        <topology evidence="1">Single-pass membrane protein</topology>
    </subcellularLocation>
</comment>
<dbReference type="eggNOG" id="ENOG502QWDY">
    <property type="taxonomic scope" value="Eukaryota"/>
</dbReference>
<evidence type="ECO:0000256" key="4">
    <source>
        <dbReference type="ARBA" id="ARBA00022692"/>
    </source>
</evidence>
<dbReference type="GO" id="GO:0005524">
    <property type="term" value="F:ATP binding"/>
    <property type="evidence" value="ECO:0007669"/>
    <property type="project" value="UniProtKB-UniRule"/>
</dbReference>
<dbReference type="GO" id="GO:0004674">
    <property type="term" value="F:protein serine/threonine kinase activity"/>
    <property type="evidence" value="ECO:0000318"/>
    <property type="project" value="GO_Central"/>
</dbReference>
<feature type="transmembrane region" description="Helical" evidence="17">
    <location>
        <begin position="12"/>
        <end position="36"/>
    </location>
</feature>
<keyword evidence="9 16" id="KW-0067">ATP-binding</keyword>
<dbReference type="Pfam" id="PF07714">
    <property type="entry name" value="PK_Tyr_Ser-Thr"/>
    <property type="match status" value="1"/>
</dbReference>
<dbReference type="InParanoid" id="B9RXS7"/>
<keyword evidence="5" id="KW-0732">Signal</keyword>
<sequence length="383" mass="42877">MEAGGHGHSGLFRIIAAVVSAAVVAVMIYAIVYWFFRRRRLKKCSRTLDEIIDQREYSNIESMKFSLSKIKAATNNFSDDNKLGEGGFGAVYKGTLPNGQDIAAKRLSRCSVQDAEEFKNEIESVTKLQHRNLVRLLGLCFEAEEKILVYEFVPNRSLDYFLFDVRKKDQLDWPKRYKIIVGIARGLLYLHEDSRLRIIPRDLKASNVLLDSDMNPRISDFGTARIFGVDQIEGSTNRIVGTYGYMSPEYVAFGNFSVKSDVFSFSVLIIELISSRRNGSSRSECGEGLLDTAWKHWTNGTPLELMDSTLRESCSINEVVRGVHIGLLCVQEDTEVRPTMAAVVAMLTGDTASLPIPRKPAFTKSSAVQSYVTSSTSSNQFIC</sequence>
<evidence type="ECO:0000256" key="5">
    <source>
        <dbReference type="ARBA" id="ARBA00022729"/>
    </source>
</evidence>
<evidence type="ECO:0000256" key="15">
    <source>
        <dbReference type="ARBA" id="ARBA00047951"/>
    </source>
</evidence>
<dbReference type="PANTHER" id="PTHR27002">
    <property type="entry name" value="RECEPTOR-LIKE SERINE/THREONINE-PROTEIN KINASE SD1-8"/>
    <property type="match status" value="1"/>
</dbReference>
<dbReference type="InterPro" id="IPR011009">
    <property type="entry name" value="Kinase-like_dom_sf"/>
</dbReference>
<dbReference type="Gene3D" id="1.10.510.10">
    <property type="entry name" value="Transferase(Phosphotransferase) domain 1"/>
    <property type="match status" value="1"/>
</dbReference>
<dbReference type="InterPro" id="IPR001245">
    <property type="entry name" value="Ser-Thr/Tyr_kinase_cat_dom"/>
</dbReference>
<evidence type="ECO:0000256" key="6">
    <source>
        <dbReference type="ARBA" id="ARBA00022737"/>
    </source>
</evidence>
<dbReference type="GO" id="GO:0005886">
    <property type="term" value="C:plasma membrane"/>
    <property type="evidence" value="ECO:0000318"/>
    <property type="project" value="GO_Central"/>
</dbReference>
<evidence type="ECO:0000256" key="3">
    <source>
        <dbReference type="ARBA" id="ARBA00022679"/>
    </source>
</evidence>
<evidence type="ECO:0000256" key="1">
    <source>
        <dbReference type="ARBA" id="ARBA00004167"/>
    </source>
</evidence>
<dbReference type="InterPro" id="IPR017441">
    <property type="entry name" value="Protein_kinase_ATP_BS"/>
</dbReference>
<keyword evidence="11 17" id="KW-0472">Membrane</keyword>
<evidence type="ECO:0000256" key="7">
    <source>
        <dbReference type="ARBA" id="ARBA00022741"/>
    </source>
</evidence>
<evidence type="ECO:0000256" key="9">
    <source>
        <dbReference type="ARBA" id="ARBA00022840"/>
    </source>
</evidence>
<evidence type="ECO:0000256" key="10">
    <source>
        <dbReference type="ARBA" id="ARBA00022989"/>
    </source>
</evidence>
<dbReference type="FunFam" id="1.10.510.10:FF:000129">
    <property type="entry name" value="cysteine-rich receptor-like protein kinase 10"/>
    <property type="match status" value="1"/>
</dbReference>
<gene>
    <name evidence="19" type="ORF">RCOM_0905970</name>
</gene>
<reference evidence="20" key="1">
    <citation type="journal article" date="2010" name="Nat. Biotechnol.">
        <title>Draft genome sequence of the oilseed species Ricinus communis.</title>
        <authorList>
            <person name="Chan A.P."/>
            <person name="Crabtree J."/>
            <person name="Zhao Q."/>
            <person name="Lorenzi H."/>
            <person name="Orvis J."/>
            <person name="Puiu D."/>
            <person name="Melake-Berhan A."/>
            <person name="Jones K.M."/>
            <person name="Redman J."/>
            <person name="Chen G."/>
            <person name="Cahoon E.B."/>
            <person name="Gedil M."/>
            <person name="Stanke M."/>
            <person name="Haas B.J."/>
            <person name="Wortman J.R."/>
            <person name="Fraser-Liggett C.M."/>
            <person name="Ravel J."/>
            <person name="Rabinowicz P.D."/>
        </authorList>
    </citation>
    <scope>NUCLEOTIDE SEQUENCE [LARGE SCALE GENOMIC DNA]</scope>
    <source>
        <strain evidence="20">cv. Hale</strain>
    </source>
</reference>
<comment type="catalytic activity">
    <reaction evidence="15">
        <text>L-threonyl-[protein] + ATP = O-phospho-L-threonyl-[protein] + ADP + H(+)</text>
        <dbReference type="Rhea" id="RHEA:46608"/>
        <dbReference type="Rhea" id="RHEA-COMP:11060"/>
        <dbReference type="Rhea" id="RHEA-COMP:11605"/>
        <dbReference type="ChEBI" id="CHEBI:15378"/>
        <dbReference type="ChEBI" id="CHEBI:30013"/>
        <dbReference type="ChEBI" id="CHEBI:30616"/>
        <dbReference type="ChEBI" id="CHEBI:61977"/>
        <dbReference type="ChEBI" id="CHEBI:456216"/>
    </reaction>
</comment>
<dbReference type="AlphaFoldDB" id="B9RXS7"/>
<comment type="catalytic activity">
    <reaction evidence="14">
        <text>L-seryl-[protein] + ATP = O-phospho-L-seryl-[protein] + ADP + H(+)</text>
        <dbReference type="Rhea" id="RHEA:17989"/>
        <dbReference type="Rhea" id="RHEA-COMP:9863"/>
        <dbReference type="Rhea" id="RHEA-COMP:11604"/>
        <dbReference type="ChEBI" id="CHEBI:15378"/>
        <dbReference type="ChEBI" id="CHEBI:29999"/>
        <dbReference type="ChEBI" id="CHEBI:30616"/>
        <dbReference type="ChEBI" id="CHEBI:83421"/>
        <dbReference type="ChEBI" id="CHEBI:456216"/>
    </reaction>
</comment>
<dbReference type="EMBL" id="EQ973828">
    <property type="protein sequence ID" value="EEF43933.1"/>
    <property type="molecule type" value="Genomic_DNA"/>
</dbReference>
<organism evidence="19 20">
    <name type="scientific">Ricinus communis</name>
    <name type="common">Castor bean</name>
    <dbReference type="NCBI Taxonomy" id="3988"/>
    <lineage>
        <taxon>Eukaryota</taxon>
        <taxon>Viridiplantae</taxon>
        <taxon>Streptophyta</taxon>
        <taxon>Embryophyta</taxon>
        <taxon>Tracheophyta</taxon>
        <taxon>Spermatophyta</taxon>
        <taxon>Magnoliopsida</taxon>
        <taxon>eudicotyledons</taxon>
        <taxon>Gunneridae</taxon>
        <taxon>Pentapetalae</taxon>
        <taxon>rosids</taxon>
        <taxon>fabids</taxon>
        <taxon>Malpighiales</taxon>
        <taxon>Euphorbiaceae</taxon>
        <taxon>Acalyphoideae</taxon>
        <taxon>Acalypheae</taxon>
        <taxon>Ricinus</taxon>
    </lineage>
</organism>
<keyword evidence="7 16" id="KW-0547">Nucleotide-binding</keyword>
<evidence type="ECO:0000256" key="12">
    <source>
        <dbReference type="ARBA" id="ARBA00023170"/>
    </source>
</evidence>
<keyword evidence="20" id="KW-1185">Reference proteome</keyword>
<dbReference type="STRING" id="3988.B9RXS7"/>
<dbReference type="SUPFAM" id="SSF56112">
    <property type="entry name" value="Protein kinase-like (PK-like)"/>
    <property type="match status" value="1"/>
</dbReference>
<evidence type="ECO:0000259" key="18">
    <source>
        <dbReference type="PROSITE" id="PS50011"/>
    </source>
</evidence>
<dbReference type="PROSITE" id="PS00107">
    <property type="entry name" value="PROTEIN_KINASE_ATP"/>
    <property type="match status" value="1"/>
</dbReference>
<keyword evidence="10 17" id="KW-1133">Transmembrane helix</keyword>
<dbReference type="PROSITE" id="PS50011">
    <property type="entry name" value="PROTEIN_KINASE_DOM"/>
    <property type="match status" value="1"/>
</dbReference>
<keyword evidence="3" id="KW-0808">Transferase</keyword>
<evidence type="ECO:0000256" key="13">
    <source>
        <dbReference type="ARBA" id="ARBA00023180"/>
    </source>
</evidence>
<dbReference type="Gene3D" id="3.30.200.20">
    <property type="entry name" value="Phosphorylase Kinase, domain 1"/>
    <property type="match status" value="1"/>
</dbReference>
<keyword evidence="8 19" id="KW-0418">Kinase</keyword>
<evidence type="ECO:0000256" key="8">
    <source>
        <dbReference type="ARBA" id="ARBA00022777"/>
    </source>
</evidence>
<evidence type="ECO:0000256" key="14">
    <source>
        <dbReference type="ARBA" id="ARBA00047558"/>
    </source>
</evidence>
<feature type="binding site" evidence="16">
    <location>
        <position position="105"/>
    </location>
    <ligand>
        <name>ATP</name>
        <dbReference type="ChEBI" id="CHEBI:30616"/>
    </ligand>
</feature>
<keyword evidence="13" id="KW-0325">Glycoprotein</keyword>
<evidence type="ECO:0000256" key="11">
    <source>
        <dbReference type="ARBA" id="ARBA00023136"/>
    </source>
</evidence>
<accession>B9RXS7</accession>
<name>B9RXS7_RICCO</name>
<evidence type="ECO:0000256" key="2">
    <source>
        <dbReference type="ARBA" id="ARBA00022527"/>
    </source>
</evidence>
<dbReference type="GO" id="GO:0042742">
    <property type="term" value="P:defense response to bacterium"/>
    <property type="evidence" value="ECO:0000318"/>
    <property type="project" value="GO_Central"/>
</dbReference>
<dbReference type="PANTHER" id="PTHR27002:SF1108">
    <property type="entry name" value="CYSTEINE-RICH RECEPTOR-KINASE-LIKE PROTEIN"/>
    <property type="match status" value="1"/>
</dbReference>